<dbReference type="PANTHER" id="PTHR13026">
    <property type="entry name" value="NNP-1 PROTEIN NOVEL NUCLEAR PROTEIN 1 NOP52"/>
    <property type="match status" value="1"/>
</dbReference>
<dbReference type="CTD" id="44391"/>
<dbReference type="AlphaFoldDB" id="A0A6J1SCT5"/>
<evidence type="ECO:0000256" key="2">
    <source>
        <dbReference type="ARBA" id="ARBA00006374"/>
    </source>
</evidence>
<evidence type="ECO:0000256" key="3">
    <source>
        <dbReference type="ARBA" id="ARBA00022552"/>
    </source>
</evidence>
<feature type="compositionally biased region" description="Basic residues" evidence="5">
    <location>
        <begin position="424"/>
        <end position="433"/>
    </location>
</feature>
<accession>A0A6J1SCT5</accession>
<feature type="region of interest" description="Disordered" evidence="5">
    <location>
        <begin position="396"/>
        <end position="467"/>
    </location>
</feature>
<evidence type="ECO:0000256" key="1">
    <source>
        <dbReference type="ARBA" id="ARBA00004123"/>
    </source>
</evidence>
<dbReference type="Pfam" id="PF05997">
    <property type="entry name" value="Nop52"/>
    <property type="match status" value="1"/>
</dbReference>
<keyword evidence="4" id="KW-0539">Nucleus</keyword>
<comment type="similarity">
    <text evidence="2">Belongs to the RRP1 family.</text>
</comment>
<feature type="compositionally biased region" description="Acidic residues" evidence="5">
    <location>
        <begin position="400"/>
        <end position="417"/>
    </location>
</feature>
<feature type="compositionally biased region" description="Polar residues" evidence="5">
    <location>
        <begin position="618"/>
        <end position="629"/>
    </location>
</feature>
<feature type="compositionally biased region" description="Basic residues" evidence="5">
    <location>
        <begin position="458"/>
        <end position="467"/>
    </location>
</feature>
<dbReference type="RefSeq" id="XP_026278508.1">
    <property type="nucleotide sequence ID" value="XM_026422723.2"/>
</dbReference>
<comment type="subcellular location">
    <subcellularLocation>
        <location evidence="1">Nucleus</location>
    </subcellularLocation>
</comment>
<dbReference type="GO" id="GO:0030688">
    <property type="term" value="C:preribosome, small subunit precursor"/>
    <property type="evidence" value="ECO:0007669"/>
    <property type="project" value="InterPro"/>
</dbReference>
<dbReference type="GeneID" id="113206582"/>
<dbReference type="PANTHER" id="PTHR13026:SF0">
    <property type="entry name" value="RIBOSOMAL RNA PROCESSING 1B"/>
    <property type="match status" value="1"/>
</dbReference>
<dbReference type="Proteomes" id="UP000504606">
    <property type="component" value="Unplaced"/>
</dbReference>
<keyword evidence="6" id="KW-1185">Reference proteome</keyword>
<protein>
    <submittedName>
        <fullName evidence="7">Ribosomal RNA processing protein 1 homolog</fullName>
    </submittedName>
</protein>
<proteinExistence type="inferred from homology"/>
<evidence type="ECO:0000256" key="5">
    <source>
        <dbReference type="SAM" id="MobiDB-lite"/>
    </source>
</evidence>
<dbReference type="GO" id="GO:0005634">
    <property type="term" value="C:nucleus"/>
    <property type="evidence" value="ECO:0007669"/>
    <property type="project" value="UniProtKB-SubCell"/>
</dbReference>
<feature type="compositionally biased region" description="Low complexity" evidence="5">
    <location>
        <begin position="642"/>
        <end position="654"/>
    </location>
</feature>
<reference evidence="7" key="1">
    <citation type="submission" date="2025-08" db="UniProtKB">
        <authorList>
            <consortium name="RefSeq"/>
        </authorList>
    </citation>
    <scope>IDENTIFICATION</scope>
    <source>
        <tissue evidence="7">Whole organism</tissue>
    </source>
</reference>
<dbReference type="KEGG" id="foc:113206582"/>
<feature type="compositionally biased region" description="Basic residues" evidence="5">
    <location>
        <begin position="578"/>
        <end position="587"/>
    </location>
</feature>
<feature type="region of interest" description="Disordered" evidence="5">
    <location>
        <begin position="613"/>
        <end position="654"/>
    </location>
</feature>
<name>A0A6J1SCT5_FRAOC</name>
<organism evidence="6 7">
    <name type="scientific">Frankliniella occidentalis</name>
    <name type="common">Western flower thrips</name>
    <name type="synonym">Euthrips occidentalis</name>
    <dbReference type="NCBI Taxonomy" id="133901"/>
    <lineage>
        <taxon>Eukaryota</taxon>
        <taxon>Metazoa</taxon>
        <taxon>Ecdysozoa</taxon>
        <taxon>Arthropoda</taxon>
        <taxon>Hexapoda</taxon>
        <taxon>Insecta</taxon>
        <taxon>Pterygota</taxon>
        <taxon>Neoptera</taxon>
        <taxon>Paraneoptera</taxon>
        <taxon>Thysanoptera</taxon>
        <taxon>Terebrantia</taxon>
        <taxon>Thripoidea</taxon>
        <taxon>Thripidae</taxon>
        <taxon>Frankliniella</taxon>
    </lineage>
</organism>
<feature type="region of interest" description="Disordered" evidence="5">
    <location>
        <begin position="677"/>
        <end position="712"/>
    </location>
</feature>
<evidence type="ECO:0000313" key="6">
    <source>
        <dbReference type="Proteomes" id="UP000504606"/>
    </source>
</evidence>
<dbReference type="OrthoDB" id="2019504at2759"/>
<sequence length="712" mass="80876">MVMMRNAGPSNVREENGKNDKQALLVAQEISFAKVLAGNDKKLRDRGVKRLRKWLMARSRGDTDLKKGDFKRLWKGLFYCMWMADKPLFQEELAETISSLIHCFQHTGPAIKFIEGFFITMSAEWKGIDQHRLDKFLMFVRRFLRQCLVFMKQEDWNIEIVEAVSSVFQMTLLPDHLNLVKIQPPLGLVMHFTEIYLEELAKVSGGDLDESVLLVVLKPFAHHLAAARDSRIRSHIRQHIFIRLLEQSSVGLDFQDKFAAWSKLGFPGGNIDVMERDEDEIDDDDAVDEENDEVLQNAINGKAALDPRAGKIDVELPLINFDPKIIVKFLEEFRYKKFTNVKTRKALSDLISKFAKLSEGDYPLGIKELPEIPDERIEDLTETAAEELCEFKTQLQFANSDDENEDDDDDSKENDEEMSQKLKKDLKRKKTITKKNTEQKKARIEKKKEDSNELNSKVSKKKTKKVKVTTKKNLKKAKLLEKKDEDSKSDVDAEMEKIAQIEISPSVSNELPNSIVSDTTGVAPELATRALLQHLAPHVVGSKKLKRRASCDAKLQSTSEVTVETNSEVSPSSSKSDHGKKLKKRKSLGWDEPLQDGEYEIFIPREKIVAQKKRLSAANESLTTPNSSGLKVKNPFASPALGSSSKTPGSSSKKVNFVLQKNTAQATSEYFRTLRENPEIPYDANKEPKRSALKPSPYSSPVNPFYKRKLKM</sequence>
<feature type="compositionally biased region" description="Basic and acidic residues" evidence="5">
    <location>
        <begin position="677"/>
        <end position="690"/>
    </location>
</feature>
<feature type="compositionally biased region" description="Polar residues" evidence="5">
    <location>
        <begin position="555"/>
        <end position="574"/>
    </location>
</feature>
<evidence type="ECO:0000313" key="7">
    <source>
        <dbReference type="RefSeq" id="XP_026278508.1"/>
    </source>
</evidence>
<dbReference type="InterPro" id="IPR010301">
    <property type="entry name" value="RRP1"/>
</dbReference>
<evidence type="ECO:0000256" key="4">
    <source>
        <dbReference type="ARBA" id="ARBA00023242"/>
    </source>
</evidence>
<feature type="region of interest" description="Disordered" evidence="5">
    <location>
        <begin position="541"/>
        <end position="589"/>
    </location>
</feature>
<feature type="compositionally biased region" description="Basic and acidic residues" evidence="5">
    <location>
        <begin position="435"/>
        <end position="451"/>
    </location>
</feature>
<keyword evidence="3" id="KW-0698">rRNA processing</keyword>
<dbReference type="GO" id="GO:0006364">
    <property type="term" value="P:rRNA processing"/>
    <property type="evidence" value="ECO:0007669"/>
    <property type="project" value="UniProtKB-KW"/>
</dbReference>
<gene>
    <name evidence="7" type="primary">LOC113206582</name>
</gene>